<dbReference type="Gene3D" id="3.90.226.10">
    <property type="entry name" value="2-enoyl-CoA Hydratase, Chain A, domain 1"/>
    <property type="match status" value="1"/>
</dbReference>
<feature type="domain" description="Tail specific protease" evidence="3">
    <location>
        <begin position="448"/>
        <end position="662"/>
    </location>
</feature>
<accession>A0A7J6JJH8</accession>
<dbReference type="OrthoDB" id="27214at2759"/>
<dbReference type="Pfam" id="PF23658">
    <property type="entry name" value="PDZ_CPAF_rel"/>
    <property type="match status" value="1"/>
</dbReference>
<protein>
    <submittedName>
        <fullName evidence="5">Peptidase S41 family protein ustP</fullName>
    </submittedName>
</protein>
<dbReference type="Proteomes" id="UP000011096">
    <property type="component" value="Unassembled WGS sequence"/>
</dbReference>
<dbReference type="RefSeq" id="XP_031878829.1">
    <property type="nucleotide sequence ID" value="XM_032024490.1"/>
</dbReference>
<reference evidence="5 6" key="2">
    <citation type="submission" date="2020-04" db="EMBL/GenBank/DDBJ databases">
        <title>Genome sequencing and assembly of multiple isolates from the Colletotrichum gloeosporioides species complex.</title>
        <authorList>
            <person name="Gan P."/>
            <person name="Shirasu K."/>
        </authorList>
    </citation>
    <scope>NUCLEOTIDE SEQUENCE [LARGE SCALE GENOMIC DNA]</scope>
    <source>
        <strain evidence="5 6">Nara gc5</strain>
    </source>
</reference>
<evidence type="ECO:0000259" key="3">
    <source>
        <dbReference type="Pfam" id="PF03572"/>
    </source>
</evidence>
<dbReference type="InterPro" id="IPR056186">
    <property type="entry name" value="PDZ_CPAF-rel"/>
</dbReference>
<evidence type="ECO:0000313" key="6">
    <source>
        <dbReference type="Proteomes" id="UP000011096"/>
    </source>
</evidence>
<feature type="domain" description="CPAF-like PDZ" evidence="4">
    <location>
        <begin position="265"/>
        <end position="385"/>
    </location>
</feature>
<keyword evidence="6" id="KW-1185">Reference proteome</keyword>
<dbReference type="InParanoid" id="A0A7J6JJH8"/>
<feature type="chain" id="PRO_5029834507" evidence="2">
    <location>
        <begin position="22"/>
        <end position="835"/>
    </location>
</feature>
<dbReference type="InterPro" id="IPR005151">
    <property type="entry name" value="Tail-specific_protease"/>
</dbReference>
<comment type="caution">
    <text evidence="5">The sequence shown here is derived from an EMBL/GenBank/DDBJ whole genome shotgun (WGS) entry which is preliminary data.</text>
</comment>
<dbReference type="PANTHER" id="PTHR37049:SF4">
    <property type="entry name" value="RHODANESE DOMAIN-CONTAINING PROTEIN"/>
    <property type="match status" value="1"/>
</dbReference>
<organism evidence="5 6">
    <name type="scientific">Colletotrichum fructicola (strain Nara gc5)</name>
    <name type="common">Anthracnose fungus</name>
    <name type="synonym">Colletotrichum gloeosporioides (strain Nara gc5)</name>
    <dbReference type="NCBI Taxonomy" id="1213859"/>
    <lineage>
        <taxon>Eukaryota</taxon>
        <taxon>Fungi</taxon>
        <taxon>Dikarya</taxon>
        <taxon>Ascomycota</taxon>
        <taxon>Pezizomycotina</taxon>
        <taxon>Sordariomycetes</taxon>
        <taxon>Hypocreomycetidae</taxon>
        <taxon>Glomerellales</taxon>
        <taxon>Glomerellaceae</taxon>
        <taxon>Colletotrichum</taxon>
        <taxon>Colletotrichum gloeosporioides species complex</taxon>
    </lineage>
</organism>
<sequence length="835" mass="89834">MVPSILMLLPAVALVAADCAADNCIRALVATQTPGRLSSAQSFCTTFIAQSVASTDIPSFASHCFGDSLDAGAFSTRLSSACSCIGTRVPTVVPTSTAAGPPPVTSTTTTQSQSNQTASASFTTLIKPSTTPPSDSPTPTEPCEVVSRSWASAFRGASPTVPAKVAYDCLKSVPLHKDAAIELVDSIRPYLEWQSDLAFLKSPPADYEPGPFDVVSHLETVRANLEADKYDGELAFQEDLFVLTAKARDGHFQFMPDALTGVFEYVRPFGLVSYSKDPTSLPVIKKWEEVGAKRDEARILTRLNGVNSSEYVQSIVETVAGNQDLDAAYNAMFFSRAKINAGSTSGLFRIGGWHKYLYPGENTTAEFATGETESAANIAVVKASFAGVTDGESFYQKFCAGNSSSLGTAASQASTTENDQLEAALSPVVSTNDGKVSGFYLDAGDLEDVAVLSIPGFDPGSPRTFQKAVEEFLQACRTDGKSRIIIDLQMNPGGYVLSGIDLFRQFFPKIEQGGFSRWRENEQFMAMANIVSQAAGRIDPATSPSEEAVSWAQSWWNYRFDLNVSGEHFTSFDAKFAPNMWAGDPYTAVVRSDLSNNLTTANETFGIGIEVTGYGNRRNFTQPFKAENIILLTDGYCASTCSLFASEMKKVGVKSVVVGGRPEKKPMQAVGGVKGAQVLRYSDIFNLTQEALASDLVEVSAEQRALLQRLTDLPMRRSTEARLNVRDQILADNLEDGVPAQFVNEPADCRLFWTLDMMADVSEVWKAAANAAWSGAGCASGGFDKGAITSTSKPTMMKATAARPLRDSTVVSDAEPGHHVSEMTLDKHNQRVHIV</sequence>
<evidence type="ECO:0000313" key="5">
    <source>
        <dbReference type="EMBL" id="KAF4489404.1"/>
    </source>
</evidence>
<keyword evidence="2" id="KW-0732">Signal</keyword>
<dbReference type="GO" id="GO:0008236">
    <property type="term" value="F:serine-type peptidase activity"/>
    <property type="evidence" value="ECO:0007669"/>
    <property type="project" value="InterPro"/>
</dbReference>
<dbReference type="AlphaFoldDB" id="A0A7J6JJH8"/>
<evidence type="ECO:0000256" key="2">
    <source>
        <dbReference type="SAM" id="SignalP"/>
    </source>
</evidence>
<dbReference type="SUPFAM" id="SSF52096">
    <property type="entry name" value="ClpP/crotonase"/>
    <property type="match status" value="1"/>
</dbReference>
<evidence type="ECO:0000256" key="1">
    <source>
        <dbReference type="SAM" id="MobiDB-lite"/>
    </source>
</evidence>
<name>A0A7J6JJH8_COLFN</name>
<feature type="region of interest" description="Disordered" evidence="1">
    <location>
        <begin position="95"/>
        <end position="119"/>
    </location>
</feature>
<dbReference type="PANTHER" id="PTHR37049">
    <property type="entry name" value="PEPTIDASE S41 FAMILY PROTEIN"/>
    <property type="match status" value="1"/>
</dbReference>
<dbReference type="GO" id="GO:0006508">
    <property type="term" value="P:proteolysis"/>
    <property type="evidence" value="ECO:0007669"/>
    <property type="project" value="InterPro"/>
</dbReference>
<reference evidence="5 6" key="1">
    <citation type="submission" date="2012-08" db="EMBL/GenBank/DDBJ databases">
        <authorList>
            <person name="Gan P.H.P."/>
            <person name="Ikeda K."/>
            <person name="Irieda H."/>
            <person name="Narusaka M."/>
            <person name="O'Connell R.J."/>
            <person name="Narusaka Y."/>
            <person name="Takano Y."/>
            <person name="Kubo Y."/>
            <person name="Shirasu K."/>
        </authorList>
    </citation>
    <scope>NUCLEOTIDE SEQUENCE [LARGE SCALE GENOMIC DNA]</scope>
    <source>
        <strain evidence="5 6">Nara gc5</strain>
    </source>
</reference>
<gene>
    <name evidence="5" type="primary">ustP-5</name>
    <name evidence="5" type="ORF">CGGC5_v004452</name>
</gene>
<dbReference type="GeneID" id="43608659"/>
<dbReference type="Pfam" id="PF03572">
    <property type="entry name" value="Peptidase_S41"/>
    <property type="match status" value="1"/>
</dbReference>
<dbReference type="InterPro" id="IPR029045">
    <property type="entry name" value="ClpP/crotonase-like_dom_sf"/>
</dbReference>
<dbReference type="EMBL" id="ANPB02000002">
    <property type="protein sequence ID" value="KAF4489404.1"/>
    <property type="molecule type" value="Genomic_DNA"/>
</dbReference>
<dbReference type="InterPro" id="IPR052766">
    <property type="entry name" value="S41A_metabolite_peptidase"/>
</dbReference>
<evidence type="ECO:0000259" key="4">
    <source>
        <dbReference type="Pfam" id="PF23658"/>
    </source>
</evidence>
<feature type="signal peptide" evidence="2">
    <location>
        <begin position="1"/>
        <end position="21"/>
    </location>
</feature>
<proteinExistence type="predicted"/>